<reference evidence="2" key="1">
    <citation type="journal article" date="2014" name="Int. J. Syst. Evol. Microbiol.">
        <title>Complete genome sequence of Corynebacterium casei LMG S-19264T (=DSM 44701T), isolated from a smear-ripened cheese.</title>
        <authorList>
            <consortium name="US DOE Joint Genome Institute (JGI-PGF)"/>
            <person name="Walter F."/>
            <person name="Albersmeier A."/>
            <person name="Kalinowski J."/>
            <person name="Ruckert C."/>
        </authorList>
    </citation>
    <scope>NUCLEOTIDE SEQUENCE</scope>
    <source>
        <strain evidence="2">VKM Ac-1321</strain>
    </source>
</reference>
<evidence type="ECO:0000313" key="2">
    <source>
        <dbReference type="EMBL" id="GLL08090.1"/>
    </source>
</evidence>
<dbReference type="EMBL" id="BSFP01000125">
    <property type="protein sequence ID" value="GLL08090.1"/>
    <property type="molecule type" value="Genomic_DNA"/>
</dbReference>
<reference evidence="2" key="2">
    <citation type="submission" date="2023-01" db="EMBL/GenBank/DDBJ databases">
        <authorList>
            <person name="Sun Q."/>
            <person name="Evtushenko L."/>
        </authorList>
    </citation>
    <scope>NUCLEOTIDE SEQUENCE</scope>
    <source>
        <strain evidence="2">VKM Ac-1321</strain>
    </source>
</reference>
<organism evidence="2 3">
    <name type="scientific">Dactylosporangium matsuzakiense</name>
    <dbReference type="NCBI Taxonomy" id="53360"/>
    <lineage>
        <taxon>Bacteria</taxon>
        <taxon>Bacillati</taxon>
        <taxon>Actinomycetota</taxon>
        <taxon>Actinomycetes</taxon>
        <taxon>Micromonosporales</taxon>
        <taxon>Micromonosporaceae</taxon>
        <taxon>Dactylosporangium</taxon>
    </lineage>
</organism>
<dbReference type="Pfam" id="PF09995">
    <property type="entry name" value="MPAB_Lcp_cat"/>
    <property type="match status" value="1"/>
</dbReference>
<protein>
    <submittedName>
        <fullName evidence="2">Peptidase</fullName>
    </submittedName>
</protein>
<evidence type="ECO:0000313" key="3">
    <source>
        <dbReference type="Proteomes" id="UP001143480"/>
    </source>
</evidence>
<name>A0A9W6KX95_9ACTN</name>
<dbReference type="RefSeq" id="WP_261964905.1">
    <property type="nucleotide sequence ID" value="NZ_BAAAXA010000001.1"/>
</dbReference>
<proteinExistence type="predicted"/>
<dbReference type="Proteomes" id="UP001143480">
    <property type="component" value="Unassembled WGS sequence"/>
</dbReference>
<dbReference type="GO" id="GO:0016491">
    <property type="term" value="F:oxidoreductase activity"/>
    <property type="evidence" value="ECO:0007669"/>
    <property type="project" value="InterPro"/>
</dbReference>
<dbReference type="AlphaFoldDB" id="A0A9W6KX95"/>
<feature type="domain" description="ER-bound oxygenase mpaB/mpaB'/Rubber oxygenase catalytic" evidence="1">
    <location>
        <begin position="51"/>
        <end position="237"/>
    </location>
</feature>
<gene>
    <name evidence="2" type="ORF">GCM10017581_098500</name>
</gene>
<evidence type="ECO:0000259" key="1">
    <source>
        <dbReference type="Pfam" id="PF09995"/>
    </source>
</evidence>
<dbReference type="InterPro" id="IPR018713">
    <property type="entry name" value="MPAB/Lcp_cat_dom"/>
</dbReference>
<sequence length="287" mass="32966">MRGRFDNLRRIAALDPVADHLAIHRLTLTEEFPWDMRMAFNLAFNRSFALPRVARLLCETRRILQEPRRRADDTGIIMYEILLHGPESVRGKQAVRRLNDAHRRFSLDNGDSIYVIAALVVVPMRWLQRYGWRRPHEHERQAAAVFYRRVGELMGVRELPADYRAFAHYLDTYERANLHHTPEAAQIERTTRDLLRGRVPGPLRGVADSLIGALYDERLRAAYDVRRPPLFARAFVHLSLRVRALVLRFARPRTTPLFADGIVTKTYPDGYDLAKVGSGGPSPAPGD</sequence>
<keyword evidence="3" id="KW-1185">Reference proteome</keyword>
<dbReference type="PANTHER" id="PTHR36124">
    <property type="match status" value="1"/>
</dbReference>
<dbReference type="InterPro" id="IPR046366">
    <property type="entry name" value="MPAB"/>
</dbReference>
<comment type="caution">
    <text evidence="2">The sequence shown here is derived from an EMBL/GenBank/DDBJ whole genome shotgun (WGS) entry which is preliminary data.</text>
</comment>
<dbReference type="PANTHER" id="PTHR36124:SF1">
    <property type="entry name" value="ER-BOUND OXYGENASE MPAB_MPAB'_RUBBER OXYGENASE CATALYTIC DOMAIN-CONTAINING PROTEIN"/>
    <property type="match status" value="1"/>
</dbReference>
<accession>A0A9W6KX95</accession>